<keyword evidence="5" id="KW-0735">Signal-anchor</keyword>
<comment type="similarity">
    <text evidence="2">Belongs to the galactose-3-O-sulfotransferase family.</text>
</comment>
<dbReference type="InterPro" id="IPR027417">
    <property type="entry name" value="P-loop_NTPase"/>
</dbReference>
<sequence length="212" mass="25090">MPEFLDNLKDLELVRINNVAGRNQMLFDLGFLVPDFDNEDKVKKFTDEVEKNFDLVMVVEKFEESMVLLKHLLCWDYKDFVFFKLNARKEESKLKLSADQADKLRRWLKADNFLYTRLRKVFEKKVKEFGYERMEKEKKKLSSARNQVIERCLSGKKNLTGDSLIEEMRKRPGCRLYTIGGYTFMDSVKLDQWKKADTAALKSLTKKCKSLK</sequence>
<dbReference type="InterPro" id="IPR009729">
    <property type="entry name" value="Gal-3-0_sulfotransfrase"/>
</dbReference>
<keyword evidence="4" id="KW-0812">Transmembrane</keyword>
<comment type="subcellular location">
    <subcellularLocation>
        <location evidence="1">Golgi apparatus membrane</location>
        <topology evidence="1">Single-pass type II membrane protein</topology>
    </subcellularLocation>
</comment>
<keyword evidence="9" id="KW-0325">Glycoprotein</keyword>
<evidence type="ECO:0000256" key="1">
    <source>
        <dbReference type="ARBA" id="ARBA00004323"/>
    </source>
</evidence>
<evidence type="ECO:0000256" key="8">
    <source>
        <dbReference type="ARBA" id="ARBA00023136"/>
    </source>
</evidence>
<evidence type="ECO:0000256" key="2">
    <source>
        <dbReference type="ARBA" id="ARBA00008124"/>
    </source>
</evidence>
<gene>
    <name evidence="10" type="ORF">QYM36_014273</name>
</gene>
<proteinExistence type="inferred from homology"/>
<dbReference type="EMBL" id="JAVRJZ010000018">
    <property type="protein sequence ID" value="KAK2708616.1"/>
    <property type="molecule type" value="Genomic_DNA"/>
</dbReference>
<dbReference type="AlphaFoldDB" id="A0AA88HMX1"/>
<evidence type="ECO:0000256" key="5">
    <source>
        <dbReference type="ARBA" id="ARBA00022968"/>
    </source>
</evidence>
<organism evidence="10 11">
    <name type="scientific">Artemia franciscana</name>
    <name type="common">Brine shrimp</name>
    <name type="synonym">Artemia sanfranciscana</name>
    <dbReference type="NCBI Taxonomy" id="6661"/>
    <lineage>
        <taxon>Eukaryota</taxon>
        <taxon>Metazoa</taxon>
        <taxon>Ecdysozoa</taxon>
        <taxon>Arthropoda</taxon>
        <taxon>Crustacea</taxon>
        <taxon>Branchiopoda</taxon>
        <taxon>Anostraca</taxon>
        <taxon>Artemiidae</taxon>
        <taxon>Artemia</taxon>
    </lineage>
</organism>
<evidence type="ECO:0000256" key="7">
    <source>
        <dbReference type="ARBA" id="ARBA00023034"/>
    </source>
</evidence>
<keyword evidence="6" id="KW-1133">Transmembrane helix</keyword>
<name>A0AA88HMX1_ARTSF</name>
<dbReference type="Proteomes" id="UP001187531">
    <property type="component" value="Unassembled WGS sequence"/>
</dbReference>
<comment type="caution">
    <text evidence="10">The sequence shown here is derived from an EMBL/GenBank/DDBJ whole genome shotgun (WGS) entry which is preliminary data.</text>
</comment>
<keyword evidence="8" id="KW-0472">Membrane</keyword>
<dbReference type="PANTHER" id="PTHR14647">
    <property type="entry name" value="GALACTOSE-3-O-SULFOTRANSFERASE"/>
    <property type="match status" value="1"/>
</dbReference>
<reference evidence="10" key="1">
    <citation type="submission" date="2023-07" db="EMBL/GenBank/DDBJ databases">
        <title>Chromosome-level genome assembly of Artemia franciscana.</title>
        <authorList>
            <person name="Jo E."/>
        </authorList>
    </citation>
    <scope>NUCLEOTIDE SEQUENCE</scope>
    <source>
        <tissue evidence="10">Whole body</tissue>
    </source>
</reference>
<dbReference type="Gene3D" id="3.40.50.300">
    <property type="entry name" value="P-loop containing nucleotide triphosphate hydrolases"/>
    <property type="match status" value="1"/>
</dbReference>
<keyword evidence="3" id="KW-0808">Transferase</keyword>
<evidence type="ECO:0000256" key="4">
    <source>
        <dbReference type="ARBA" id="ARBA00022692"/>
    </source>
</evidence>
<evidence type="ECO:0000256" key="9">
    <source>
        <dbReference type="ARBA" id="ARBA00023180"/>
    </source>
</evidence>
<dbReference type="GO" id="GO:0001733">
    <property type="term" value="F:galactosylceramide sulfotransferase activity"/>
    <property type="evidence" value="ECO:0007669"/>
    <property type="project" value="InterPro"/>
</dbReference>
<evidence type="ECO:0000313" key="11">
    <source>
        <dbReference type="Proteomes" id="UP001187531"/>
    </source>
</evidence>
<evidence type="ECO:0000256" key="6">
    <source>
        <dbReference type="ARBA" id="ARBA00022989"/>
    </source>
</evidence>
<evidence type="ECO:0000313" key="10">
    <source>
        <dbReference type="EMBL" id="KAK2708616.1"/>
    </source>
</evidence>
<accession>A0AA88HMX1</accession>
<dbReference type="GO" id="GO:0000139">
    <property type="term" value="C:Golgi membrane"/>
    <property type="evidence" value="ECO:0007669"/>
    <property type="project" value="UniProtKB-SubCell"/>
</dbReference>
<keyword evidence="11" id="KW-1185">Reference proteome</keyword>
<protein>
    <submittedName>
        <fullName evidence="10">Uncharacterized protein</fullName>
    </submittedName>
</protein>
<keyword evidence="7" id="KW-0333">Golgi apparatus</keyword>
<dbReference type="PANTHER" id="PTHR14647:SF87">
    <property type="entry name" value="PUTATIVE-RELATED"/>
    <property type="match status" value="1"/>
</dbReference>
<dbReference type="Pfam" id="PF06990">
    <property type="entry name" value="Gal-3-0_sulfotr"/>
    <property type="match status" value="1"/>
</dbReference>
<evidence type="ECO:0000256" key="3">
    <source>
        <dbReference type="ARBA" id="ARBA00022679"/>
    </source>
</evidence>
<dbReference type="GO" id="GO:0009247">
    <property type="term" value="P:glycolipid biosynthetic process"/>
    <property type="evidence" value="ECO:0007669"/>
    <property type="project" value="InterPro"/>
</dbReference>